<feature type="compositionally biased region" description="Polar residues" evidence="10">
    <location>
        <begin position="1"/>
        <end position="10"/>
    </location>
</feature>
<keyword evidence="6" id="KW-0493">Microtubule</keyword>
<dbReference type="Proteomes" id="UP000663845">
    <property type="component" value="Unassembled WGS sequence"/>
</dbReference>
<evidence type="ECO:0000313" key="11">
    <source>
        <dbReference type="EMBL" id="CAF0752169.1"/>
    </source>
</evidence>
<accession>A0A813PFP6</accession>
<feature type="compositionally biased region" description="Polar residues" evidence="10">
    <location>
        <begin position="447"/>
        <end position="457"/>
    </location>
</feature>
<evidence type="ECO:0000256" key="10">
    <source>
        <dbReference type="SAM" id="MobiDB-lite"/>
    </source>
</evidence>
<dbReference type="Pfam" id="PF15501">
    <property type="entry name" value="MDM1"/>
    <property type="match status" value="1"/>
</dbReference>
<feature type="compositionally biased region" description="Basic and acidic residues" evidence="10">
    <location>
        <begin position="425"/>
        <end position="444"/>
    </location>
</feature>
<dbReference type="AlphaFoldDB" id="A0A813PFP6"/>
<feature type="region of interest" description="Disordered" evidence="10">
    <location>
        <begin position="111"/>
        <end position="135"/>
    </location>
</feature>
<dbReference type="EMBL" id="CAJNOG010000013">
    <property type="protein sequence ID" value="CAF0752169.1"/>
    <property type="molecule type" value="Genomic_DNA"/>
</dbReference>
<gene>
    <name evidence="11" type="ORF">JYZ213_LOCUS2554</name>
</gene>
<evidence type="ECO:0000256" key="6">
    <source>
        <dbReference type="ARBA" id="ARBA00022701"/>
    </source>
</evidence>
<comment type="similarity">
    <text evidence="3">Belongs to the MDM1 family.</text>
</comment>
<feature type="compositionally biased region" description="Polar residues" evidence="10">
    <location>
        <begin position="548"/>
        <end position="568"/>
    </location>
</feature>
<comment type="subcellular location">
    <subcellularLocation>
        <location evidence="1">Cytoplasm</location>
        <location evidence="1">Cytoskeleton</location>
        <location evidence="1">Microtubule organizing center</location>
        <location evidence="1">Centrosome</location>
        <location evidence="1">Centriole</location>
    </subcellularLocation>
    <subcellularLocation>
        <location evidence="2">Nucleus</location>
    </subcellularLocation>
</comment>
<evidence type="ECO:0000256" key="9">
    <source>
        <dbReference type="ARBA" id="ARBA00045771"/>
    </source>
</evidence>
<feature type="region of interest" description="Disordered" evidence="10">
    <location>
        <begin position="425"/>
        <end position="471"/>
    </location>
</feature>
<evidence type="ECO:0000256" key="7">
    <source>
        <dbReference type="ARBA" id="ARBA00023212"/>
    </source>
</evidence>
<feature type="region of interest" description="Disordered" evidence="10">
    <location>
        <begin position="1141"/>
        <end position="1165"/>
    </location>
</feature>
<dbReference type="GO" id="GO:0008017">
    <property type="term" value="F:microtubule binding"/>
    <property type="evidence" value="ECO:0007669"/>
    <property type="project" value="InterPro"/>
</dbReference>
<dbReference type="GO" id="GO:0046600">
    <property type="term" value="P:negative regulation of centriole replication"/>
    <property type="evidence" value="ECO:0007669"/>
    <property type="project" value="InterPro"/>
</dbReference>
<comment type="caution">
    <text evidence="11">The sequence shown here is derived from an EMBL/GenBank/DDBJ whole genome shotgun (WGS) entry which is preliminary data.</text>
</comment>
<keyword evidence="5" id="KW-0963">Cytoplasm</keyword>
<keyword evidence="8" id="KW-0539">Nucleus</keyword>
<feature type="region of interest" description="Disordered" evidence="10">
    <location>
        <begin position="805"/>
        <end position="829"/>
    </location>
</feature>
<feature type="compositionally biased region" description="Polar residues" evidence="10">
    <location>
        <begin position="940"/>
        <end position="954"/>
    </location>
</feature>
<proteinExistence type="inferred from homology"/>
<feature type="compositionally biased region" description="Polar residues" evidence="10">
    <location>
        <begin position="1003"/>
        <end position="1023"/>
    </location>
</feature>
<protein>
    <recommendedName>
        <fullName evidence="4">Nuclear protein MDM1</fullName>
    </recommendedName>
</protein>
<feature type="region of interest" description="Disordered" evidence="10">
    <location>
        <begin position="522"/>
        <end position="596"/>
    </location>
</feature>
<evidence type="ECO:0000256" key="8">
    <source>
        <dbReference type="ARBA" id="ARBA00023242"/>
    </source>
</evidence>
<keyword evidence="7" id="KW-0206">Cytoskeleton</keyword>
<comment type="function">
    <text evidence="9">Microtubule-binding protein that negatively regulates centriole duplication. Binds to and stabilizes microtubules.</text>
</comment>
<feature type="region of interest" description="Disordered" evidence="10">
    <location>
        <begin position="1"/>
        <end position="63"/>
    </location>
</feature>
<feature type="region of interest" description="Disordered" evidence="10">
    <location>
        <begin position="917"/>
        <end position="1070"/>
    </location>
</feature>
<dbReference type="GO" id="GO:0005814">
    <property type="term" value="C:centriole"/>
    <property type="evidence" value="ECO:0007669"/>
    <property type="project" value="UniProtKB-SubCell"/>
</dbReference>
<evidence type="ECO:0000256" key="5">
    <source>
        <dbReference type="ARBA" id="ARBA00022490"/>
    </source>
</evidence>
<dbReference type="InterPro" id="IPR029136">
    <property type="entry name" value="MDM1"/>
</dbReference>
<dbReference type="GO" id="GO:0005634">
    <property type="term" value="C:nucleus"/>
    <property type="evidence" value="ECO:0007669"/>
    <property type="project" value="UniProtKB-SubCell"/>
</dbReference>
<feature type="compositionally biased region" description="Polar residues" evidence="10">
    <location>
        <begin position="692"/>
        <end position="704"/>
    </location>
</feature>
<feature type="compositionally biased region" description="Polar residues" evidence="10">
    <location>
        <begin position="522"/>
        <end position="533"/>
    </location>
</feature>
<feature type="compositionally biased region" description="Basic and acidic residues" evidence="10">
    <location>
        <begin position="711"/>
        <end position="728"/>
    </location>
</feature>
<dbReference type="GO" id="GO:0005874">
    <property type="term" value="C:microtubule"/>
    <property type="evidence" value="ECO:0007669"/>
    <property type="project" value="UniProtKB-KW"/>
</dbReference>
<evidence type="ECO:0000256" key="1">
    <source>
        <dbReference type="ARBA" id="ARBA00004114"/>
    </source>
</evidence>
<evidence type="ECO:0000256" key="2">
    <source>
        <dbReference type="ARBA" id="ARBA00004123"/>
    </source>
</evidence>
<reference evidence="11" key="1">
    <citation type="submission" date="2021-02" db="EMBL/GenBank/DDBJ databases">
        <authorList>
            <person name="Nowell W R."/>
        </authorList>
    </citation>
    <scope>NUCLEOTIDE SEQUENCE</scope>
</reference>
<evidence type="ECO:0000313" key="12">
    <source>
        <dbReference type="Proteomes" id="UP000663845"/>
    </source>
</evidence>
<feature type="compositionally biased region" description="Basic and acidic residues" evidence="10">
    <location>
        <begin position="959"/>
        <end position="993"/>
    </location>
</feature>
<feature type="region of interest" description="Disordered" evidence="10">
    <location>
        <begin position="224"/>
        <end position="259"/>
    </location>
</feature>
<feature type="compositionally biased region" description="Polar residues" evidence="10">
    <location>
        <begin position="1141"/>
        <end position="1156"/>
    </location>
</feature>
<feature type="compositionally biased region" description="Basic and acidic residues" evidence="10">
    <location>
        <begin position="17"/>
        <end position="34"/>
    </location>
</feature>
<evidence type="ECO:0000256" key="3">
    <source>
        <dbReference type="ARBA" id="ARBA00010494"/>
    </source>
</evidence>
<evidence type="ECO:0000256" key="4">
    <source>
        <dbReference type="ARBA" id="ARBA00013508"/>
    </source>
</evidence>
<feature type="region of interest" description="Disordered" evidence="10">
    <location>
        <begin position="692"/>
        <end position="757"/>
    </location>
</feature>
<organism evidence="11 12">
    <name type="scientific">Adineta steineri</name>
    <dbReference type="NCBI Taxonomy" id="433720"/>
    <lineage>
        <taxon>Eukaryota</taxon>
        <taxon>Metazoa</taxon>
        <taxon>Spiralia</taxon>
        <taxon>Gnathifera</taxon>
        <taxon>Rotifera</taxon>
        <taxon>Eurotatoria</taxon>
        <taxon>Bdelloidea</taxon>
        <taxon>Adinetida</taxon>
        <taxon>Adinetidae</taxon>
        <taxon>Adineta</taxon>
    </lineage>
</organism>
<sequence length="1165" mass="135471">MKYQTEYQRNFQKRTPRPVDDYTKEERKINDVPIKRSSSLSPARRRAHSSPNRNNNNFAVIGPNEKFSNSHLYRLRQPVKDNTRVTKPREYAILGRNEKFQENTVYPLRKPVLDNSPRIPVQRHKSENHSCGSQTDLKKAPFVSFDPQYGRETIPARNRIGPQSEYQQQFLWKQPLGDLISDQMLVEDSKVRDRRSDPVLPFTVIDPSEKLLAEKTSVQFNLPARSEVDSEKPRQQIINRTVPGPVTSTQSSKNQISEYQSRYKPILDQKKPRTRKAFEAEEAEERKRKEIARAEHAHTDDEGADNNIQFGKEFRQKYPQGTLRRWKSEYQTTYKPFWRFDYKNGKWYKDAATEETGFNPNLFWYKELKSGRKRADEYRANAEADHFNRNHTLQLQTGQGGNKNYLAWDTNEDDTESVISIDRDAERQRQREQEARRQVDERIQSKIHYQQAQTQQNEKPRTIKSDPIAQSDHQVDRVIYIDEPAPKAPSVATKAFVRNLNSSSVQQHMLWDSESLYSQRTNSDLGFESNTARELQRKHYTDDESNVSRKPTSKIQENRSTNTNSPTINDRRTEQNDIIRPSTSFHDTRHAAGRSSYDTHVFDKRLAPARPHTSMNDYHTYKFESQDYVPASNPSFQNHLNRLDERFGQTNNARNKDDDVLSIHSALSLSSSCSLASQTLERAQQNMNKYWGEHSSNSTEYQRNFQKRTPRPVDDYTKEERKINDVPIKRSSSLSPARRRAHSSPNRNNNNFAVIGPNEKFSNSHLYRLRQPVKDNTRVTKPREYAILGRNEKFQENTVYPLRKPVLDNSPRIPVQRHKSENHSCGSQTDLKKAPFVSFDPQYGRETIPVRNRIGPQSEYQQQFLWKQPLGDLISDQMLVEDSKVRDRRSDPILPFTVIDPSEKLLAEKTSVQFNLPARSEVDSEKPRQQIINRTAPGPVTSTQSSKNQISEYQSRYKPILDQKKPRTRKAFEAEEAEERKRKEIARAEHAHTDDEDDESNVSRKPTSKIQENRSTNTNSPTINDRRTEQNDIIRPSTSLHDTRHAAGRSSYDTHVFDKRPAPARPHTSMNDYHTYKFESQDYVPASNPSFQNHLNRLDERFGQTHNARNKDDDVLSIHSARSLSSSCSLASQTLERAQQNMNKYWGEHSSNSVNASKKPYSARH</sequence>
<dbReference type="PANTHER" id="PTHR32078:SF1">
    <property type="entry name" value="NUCLEAR PROTEIN MDM1"/>
    <property type="match status" value="1"/>
</dbReference>
<name>A0A813PFP6_9BILA</name>
<dbReference type="PANTHER" id="PTHR32078">
    <property type="entry name" value="NUCLEAR PROTEIN MDM1"/>
    <property type="match status" value="1"/>
</dbReference>
<feature type="compositionally biased region" description="Polar residues" evidence="10">
    <location>
        <begin position="246"/>
        <end position="259"/>
    </location>
</feature>